<dbReference type="PANTHER" id="PTHR31431">
    <property type="entry name" value="NUCLEOPORIN NUP188 HOMOLOG"/>
    <property type="match status" value="1"/>
</dbReference>
<accession>A0A9K3MV92</accession>
<reference evidence="1" key="2">
    <citation type="submission" date="2020-06" db="EMBL/GenBank/DDBJ databases">
        <title>Helianthus annuus Genome sequencing and assembly Release 2.</title>
        <authorList>
            <person name="Gouzy J."/>
            <person name="Langlade N."/>
            <person name="Munos S."/>
        </authorList>
    </citation>
    <scope>NUCLEOTIDE SEQUENCE</scope>
    <source>
        <tissue evidence="1">Leaves</tissue>
    </source>
</reference>
<keyword evidence="2" id="KW-1185">Reference proteome</keyword>
<dbReference type="InterPro" id="IPR044840">
    <property type="entry name" value="Nup188"/>
</dbReference>
<reference evidence="1" key="1">
    <citation type="journal article" date="2017" name="Nature">
        <title>The sunflower genome provides insights into oil metabolism, flowering and Asterid evolution.</title>
        <authorList>
            <person name="Badouin H."/>
            <person name="Gouzy J."/>
            <person name="Grassa C.J."/>
            <person name="Murat F."/>
            <person name="Staton S.E."/>
            <person name="Cottret L."/>
            <person name="Lelandais-Briere C."/>
            <person name="Owens G.L."/>
            <person name="Carrere S."/>
            <person name="Mayjonade B."/>
            <person name="Legrand L."/>
            <person name="Gill N."/>
            <person name="Kane N.C."/>
            <person name="Bowers J.E."/>
            <person name="Hubner S."/>
            <person name="Bellec A."/>
            <person name="Berard A."/>
            <person name="Berges H."/>
            <person name="Blanchet N."/>
            <person name="Boniface M.C."/>
            <person name="Brunel D."/>
            <person name="Catrice O."/>
            <person name="Chaidir N."/>
            <person name="Claudel C."/>
            <person name="Donnadieu C."/>
            <person name="Faraut T."/>
            <person name="Fievet G."/>
            <person name="Helmstetter N."/>
            <person name="King M."/>
            <person name="Knapp S.J."/>
            <person name="Lai Z."/>
            <person name="Le Paslier M.C."/>
            <person name="Lippi Y."/>
            <person name="Lorenzon L."/>
            <person name="Mandel J.R."/>
            <person name="Marage G."/>
            <person name="Marchand G."/>
            <person name="Marquand E."/>
            <person name="Bret-Mestries E."/>
            <person name="Morien E."/>
            <person name="Nambeesan S."/>
            <person name="Nguyen T."/>
            <person name="Pegot-Espagnet P."/>
            <person name="Pouilly N."/>
            <person name="Raftis F."/>
            <person name="Sallet E."/>
            <person name="Schiex T."/>
            <person name="Thomas J."/>
            <person name="Vandecasteele C."/>
            <person name="Vares D."/>
            <person name="Vear F."/>
            <person name="Vautrin S."/>
            <person name="Crespi M."/>
            <person name="Mangin B."/>
            <person name="Burke J.M."/>
            <person name="Salse J."/>
            <person name="Munos S."/>
            <person name="Vincourt P."/>
            <person name="Rieseberg L.H."/>
            <person name="Langlade N.B."/>
        </authorList>
    </citation>
    <scope>NUCLEOTIDE SEQUENCE</scope>
    <source>
        <tissue evidence="1">Leaves</tissue>
    </source>
</reference>
<dbReference type="AlphaFoldDB" id="A0A9K3MV92"/>
<comment type="caution">
    <text evidence="1">The sequence shown here is derived from an EMBL/GenBank/DDBJ whole genome shotgun (WGS) entry which is preliminary data.</text>
</comment>
<dbReference type="PANTHER" id="PTHR31431:SF1">
    <property type="entry name" value="NUCLEOPORIN NUP188"/>
    <property type="match status" value="1"/>
</dbReference>
<evidence type="ECO:0000313" key="1">
    <source>
        <dbReference type="EMBL" id="KAF5777367.1"/>
    </source>
</evidence>
<protein>
    <submittedName>
        <fullName evidence="1">Uncharacterized protein</fullName>
    </submittedName>
</protein>
<sequence length="122" mass="14333">MVSGHYMFSWFRVITCSSMREMVLKLISDGLESILLSVIESLLSATYPGSMEMDFFTLWAEEMLIEDNLILDILFIAYYESFCTCDGKQWKNLCFFYERMISAPVKLSKEKLLRLETNHQKK</sequence>
<dbReference type="GO" id="GO:0017056">
    <property type="term" value="F:structural constituent of nuclear pore"/>
    <property type="evidence" value="ECO:0007669"/>
    <property type="project" value="InterPro"/>
</dbReference>
<gene>
    <name evidence="1" type="ORF">HanXRQr2_Chr12g0534801</name>
</gene>
<proteinExistence type="predicted"/>
<dbReference type="Gramene" id="mRNA:HanXRQr2_Chr12g0534801">
    <property type="protein sequence ID" value="mRNA:HanXRQr2_Chr12g0534801"/>
    <property type="gene ID" value="HanXRQr2_Chr12g0534801"/>
</dbReference>
<evidence type="ECO:0000313" key="2">
    <source>
        <dbReference type="Proteomes" id="UP000215914"/>
    </source>
</evidence>
<dbReference type="Proteomes" id="UP000215914">
    <property type="component" value="Unassembled WGS sequence"/>
</dbReference>
<dbReference type="EMBL" id="MNCJ02000327">
    <property type="protein sequence ID" value="KAF5777367.1"/>
    <property type="molecule type" value="Genomic_DNA"/>
</dbReference>
<name>A0A9K3MV92_HELAN</name>
<organism evidence="1 2">
    <name type="scientific">Helianthus annuus</name>
    <name type="common">Common sunflower</name>
    <dbReference type="NCBI Taxonomy" id="4232"/>
    <lineage>
        <taxon>Eukaryota</taxon>
        <taxon>Viridiplantae</taxon>
        <taxon>Streptophyta</taxon>
        <taxon>Embryophyta</taxon>
        <taxon>Tracheophyta</taxon>
        <taxon>Spermatophyta</taxon>
        <taxon>Magnoliopsida</taxon>
        <taxon>eudicotyledons</taxon>
        <taxon>Gunneridae</taxon>
        <taxon>Pentapetalae</taxon>
        <taxon>asterids</taxon>
        <taxon>campanulids</taxon>
        <taxon>Asterales</taxon>
        <taxon>Asteraceae</taxon>
        <taxon>Asteroideae</taxon>
        <taxon>Heliantheae alliance</taxon>
        <taxon>Heliantheae</taxon>
        <taxon>Helianthus</taxon>
    </lineage>
</organism>